<organism evidence="1 2">
    <name type="scientific">Acaulospora colombiana</name>
    <dbReference type="NCBI Taxonomy" id="27376"/>
    <lineage>
        <taxon>Eukaryota</taxon>
        <taxon>Fungi</taxon>
        <taxon>Fungi incertae sedis</taxon>
        <taxon>Mucoromycota</taxon>
        <taxon>Glomeromycotina</taxon>
        <taxon>Glomeromycetes</taxon>
        <taxon>Diversisporales</taxon>
        <taxon>Acaulosporaceae</taxon>
        <taxon>Acaulospora</taxon>
    </lineage>
</organism>
<feature type="non-terminal residue" evidence="1">
    <location>
        <position position="1"/>
    </location>
</feature>
<reference evidence="1" key="1">
    <citation type="submission" date="2021-06" db="EMBL/GenBank/DDBJ databases">
        <authorList>
            <person name="Kallberg Y."/>
            <person name="Tangrot J."/>
            <person name="Rosling A."/>
        </authorList>
    </citation>
    <scope>NUCLEOTIDE SEQUENCE</scope>
    <source>
        <strain evidence="1">CL356</strain>
    </source>
</reference>
<accession>A0ACA9LRC1</accession>
<gene>
    <name evidence="1" type="ORF">ACOLOM_LOCUS4670</name>
</gene>
<evidence type="ECO:0000313" key="2">
    <source>
        <dbReference type="Proteomes" id="UP000789525"/>
    </source>
</evidence>
<evidence type="ECO:0000313" key="1">
    <source>
        <dbReference type="EMBL" id="CAG8546224.1"/>
    </source>
</evidence>
<name>A0ACA9LRC1_9GLOM</name>
<protein>
    <submittedName>
        <fullName evidence="1">1548_t:CDS:1</fullName>
    </submittedName>
</protein>
<dbReference type="Proteomes" id="UP000789525">
    <property type="component" value="Unassembled WGS sequence"/>
</dbReference>
<comment type="caution">
    <text evidence="1">The sequence shown here is derived from an EMBL/GenBank/DDBJ whole genome shotgun (WGS) entry which is preliminary data.</text>
</comment>
<keyword evidence="2" id="KW-1185">Reference proteome</keyword>
<sequence length="223" mass="25297">HQDVLNLLSECRSSEREDGEDKSERIAEGLVQTPYRKKMKNHERSNVNEDERMSKVNRNIGINNLKSLNTVPPLNYLGLELTNAAESNNTLEVYLVNLLNIEMKTIVPKDFELSEALLEHLSANHSSGDNDTNESSQNEAIESEIAFITPRCNNFAKEAMFHVVDHRSSRGRDLLDDGQTYDSRKFEKSSTLANAEIPINMTEDEDHEYDGHEDGNPQIGEHL</sequence>
<dbReference type="EMBL" id="CAJVPT010007904">
    <property type="protein sequence ID" value="CAG8546224.1"/>
    <property type="molecule type" value="Genomic_DNA"/>
</dbReference>
<proteinExistence type="predicted"/>